<dbReference type="Proteomes" id="UP000789525">
    <property type="component" value="Unassembled WGS sequence"/>
</dbReference>
<organism evidence="1 2">
    <name type="scientific">Acaulospora colombiana</name>
    <dbReference type="NCBI Taxonomy" id="27376"/>
    <lineage>
        <taxon>Eukaryota</taxon>
        <taxon>Fungi</taxon>
        <taxon>Fungi incertae sedis</taxon>
        <taxon>Mucoromycota</taxon>
        <taxon>Glomeromycotina</taxon>
        <taxon>Glomeromycetes</taxon>
        <taxon>Diversisporales</taxon>
        <taxon>Acaulosporaceae</taxon>
        <taxon>Acaulospora</taxon>
    </lineage>
</organism>
<gene>
    <name evidence="1" type="ORF">ACOLOM_LOCUS1896</name>
</gene>
<proteinExistence type="predicted"/>
<evidence type="ECO:0000313" key="1">
    <source>
        <dbReference type="EMBL" id="CAG8478570.1"/>
    </source>
</evidence>
<comment type="caution">
    <text evidence="1">The sequence shown here is derived from an EMBL/GenBank/DDBJ whole genome shotgun (WGS) entry which is preliminary data.</text>
</comment>
<accession>A0ACA9KKT2</accession>
<keyword evidence="2" id="KW-1185">Reference proteome</keyword>
<sequence>MIVLSSKFWEEVMLIVDNSSMLLLKEDWSEREVIGEGKSVKIIGECVFIDG</sequence>
<protein>
    <submittedName>
        <fullName evidence="1">7740_t:CDS:1</fullName>
    </submittedName>
</protein>
<dbReference type="EMBL" id="CAJVPT010002292">
    <property type="protein sequence ID" value="CAG8478570.1"/>
    <property type="molecule type" value="Genomic_DNA"/>
</dbReference>
<reference evidence="1" key="1">
    <citation type="submission" date="2021-06" db="EMBL/GenBank/DDBJ databases">
        <authorList>
            <person name="Kallberg Y."/>
            <person name="Tangrot J."/>
            <person name="Rosling A."/>
        </authorList>
    </citation>
    <scope>NUCLEOTIDE SEQUENCE</scope>
    <source>
        <strain evidence="1">CL356</strain>
    </source>
</reference>
<evidence type="ECO:0000313" key="2">
    <source>
        <dbReference type="Proteomes" id="UP000789525"/>
    </source>
</evidence>
<name>A0ACA9KKT2_9GLOM</name>